<evidence type="ECO:0000313" key="8">
    <source>
        <dbReference type="EMBL" id="QLL31079.1"/>
    </source>
</evidence>
<feature type="domain" description="Ataxin-10" evidence="7">
    <location>
        <begin position="432"/>
        <end position="529"/>
    </location>
</feature>
<keyword evidence="9" id="KW-1185">Reference proteome</keyword>
<dbReference type="SUPFAM" id="SSF48371">
    <property type="entry name" value="ARM repeat"/>
    <property type="match status" value="1"/>
</dbReference>
<organism evidence="8 9">
    <name type="scientific">Torulaspora globosa</name>
    <dbReference type="NCBI Taxonomy" id="48254"/>
    <lineage>
        <taxon>Eukaryota</taxon>
        <taxon>Fungi</taxon>
        <taxon>Dikarya</taxon>
        <taxon>Ascomycota</taxon>
        <taxon>Saccharomycotina</taxon>
        <taxon>Saccharomycetes</taxon>
        <taxon>Saccharomycetales</taxon>
        <taxon>Saccharomycetaceae</taxon>
        <taxon>Torulaspora</taxon>
    </lineage>
</organism>
<dbReference type="PANTHER" id="PTHR13255:SF0">
    <property type="entry name" value="ATAXIN-10"/>
    <property type="match status" value="1"/>
</dbReference>
<keyword evidence="3" id="KW-0131">Cell cycle</keyword>
<accession>A0A7G3ZC43</accession>
<dbReference type="Pfam" id="PF09759">
    <property type="entry name" value="Atx10homo_assoc"/>
    <property type="match status" value="1"/>
</dbReference>
<dbReference type="AlphaFoldDB" id="A0A7G3ZC43"/>
<comment type="similarity">
    <text evidence="1">Belongs to the ataxin-10 family.</text>
</comment>
<dbReference type="Proteomes" id="UP000515788">
    <property type="component" value="Chromosome 1"/>
</dbReference>
<gene>
    <name evidence="8" type="ORF">HG536_0A08960</name>
</gene>
<dbReference type="PANTHER" id="PTHR13255">
    <property type="entry name" value="ATAXIN-10"/>
    <property type="match status" value="1"/>
</dbReference>
<evidence type="ECO:0000256" key="4">
    <source>
        <dbReference type="ARBA" id="ARBA00044746"/>
    </source>
</evidence>
<evidence type="ECO:0000256" key="6">
    <source>
        <dbReference type="ARBA" id="ARBA00044805"/>
    </source>
</evidence>
<comment type="function">
    <text evidence="4">May play a role in the regulation of cytokinesis.</text>
</comment>
<dbReference type="OrthoDB" id="379794at2759"/>
<evidence type="ECO:0000256" key="2">
    <source>
        <dbReference type="ARBA" id="ARBA00022618"/>
    </source>
</evidence>
<evidence type="ECO:0000256" key="3">
    <source>
        <dbReference type="ARBA" id="ARBA00023306"/>
    </source>
</evidence>
<reference evidence="8 9" key="1">
    <citation type="submission" date="2020-06" db="EMBL/GenBank/DDBJ databases">
        <title>The yeast mating-type switching endonuclease HO is a domesticated member of an unorthodox homing genetic element family.</title>
        <authorList>
            <person name="Coughlan A.Y."/>
            <person name="Lombardi L."/>
            <person name="Braun-Galleani S."/>
            <person name="Martos A.R."/>
            <person name="Galeote V."/>
            <person name="Bigey F."/>
            <person name="Dequin S."/>
            <person name="Byrne K.P."/>
            <person name="Wolfe K.H."/>
        </authorList>
    </citation>
    <scope>NUCLEOTIDE SEQUENCE [LARGE SCALE GENOMIC DNA]</scope>
    <source>
        <strain evidence="8 9">CBS764</strain>
    </source>
</reference>
<evidence type="ECO:0000256" key="1">
    <source>
        <dbReference type="ARBA" id="ARBA00008384"/>
    </source>
</evidence>
<dbReference type="GO" id="GO:0005829">
    <property type="term" value="C:cytosol"/>
    <property type="evidence" value="ECO:0007669"/>
    <property type="project" value="TreeGrafter"/>
</dbReference>
<proteinExistence type="inferred from homology"/>
<dbReference type="InterPro" id="IPR051374">
    <property type="entry name" value="Ataxin-10/CTR86_families"/>
</dbReference>
<evidence type="ECO:0000259" key="7">
    <source>
        <dbReference type="Pfam" id="PF09759"/>
    </source>
</evidence>
<name>A0A7G3ZC43_9SACH</name>
<evidence type="ECO:0000313" key="9">
    <source>
        <dbReference type="Proteomes" id="UP000515788"/>
    </source>
</evidence>
<dbReference type="RefSeq" id="XP_037137754.1">
    <property type="nucleotide sequence ID" value="XM_037281859.1"/>
</dbReference>
<dbReference type="KEGG" id="tgb:HG536_0A08960"/>
<dbReference type="Gene3D" id="1.25.10.10">
    <property type="entry name" value="Leucine-rich Repeat Variant"/>
    <property type="match status" value="1"/>
</dbReference>
<dbReference type="GeneID" id="59324176"/>
<dbReference type="InterPro" id="IPR016024">
    <property type="entry name" value="ARM-type_fold"/>
</dbReference>
<dbReference type="InterPro" id="IPR011989">
    <property type="entry name" value="ARM-like"/>
</dbReference>
<protein>
    <recommendedName>
        <fullName evidence="5">Ataxin-10 homolog</fullName>
    </recommendedName>
    <alternativeName>
        <fullName evidence="6">Copper transport protein 86</fullName>
    </alternativeName>
</protein>
<dbReference type="InterPro" id="IPR019156">
    <property type="entry name" value="Ataxin-10_domain"/>
</dbReference>
<dbReference type="EMBL" id="CP059246">
    <property type="protein sequence ID" value="QLL31079.1"/>
    <property type="molecule type" value="Genomic_DNA"/>
</dbReference>
<dbReference type="GO" id="GO:0051301">
    <property type="term" value="P:cell division"/>
    <property type="evidence" value="ECO:0007669"/>
    <property type="project" value="UniProtKB-KW"/>
</dbReference>
<keyword evidence="2" id="KW-0132">Cell division</keyword>
<sequence length="540" mass="61485">MPSEAVSSVRQLLLTFEATLRTSPTNIDAYNGLLGHLGEIVQISAKDESFRMELASSEELWSRFKVAIGKAREVAGMVMSDQETSFIYVRTLRGLTLLLRNMSACDLPFPRQMKFLDECTVTFLRIAQLNPNIDEMLISYYTITTGFLHNITKDMTAYENMALEPLMRFLEYPTEHLINDQKLSYCYCTLFLNLTASEDFLYAFFRQTSCSKIIHDNILGGVARHHSVILKGLGKVNADEEKYEITSLDAVLLKTFARLAANESFGHYLVQCERENADVFFDVLKCLRLVVTSSERWDKFTLTVLMTWCFPIFERAAQSTVSYLEKKATDEQEAIILHNKLTMTMDIMSTLAQYDHVQKFLLSYGALEILIRLLRALQNNLVRINFYKNPNGTIKGLKTTDGLGSELTDEQLLSKRIDYSNFHIKATNFPECKLLIIEILTTLIHNRRDVQDKVRELGGLELILSNCTIDDNDPFIKERSVICIKFLLKDNAPNQDFVAKLEAKKVVQEEALSTAGYEVRINSSGELKLDTISDDKCDGT</sequence>
<evidence type="ECO:0000256" key="5">
    <source>
        <dbReference type="ARBA" id="ARBA00044801"/>
    </source>
</evidence>